<keyword evidence="1" id="KW-1133">Transmembrane helix</keyword>
<reference evidence="2 3" key="1">
    <citation type="submission" date="2019-10" db="EMBL/GenBank/DDBJ databases">
        <authorList>
            <person name="Palmer J.M."/>
        </authorList>
    </citation>
    <scope>NUCLEOTIDE SEQUENCE [LARGE SCALE GENOMIC DNA]</scope>
    <source>
        <strain evidence="2 3">TWF696</strain>
    </source>
</reference>
<feature type="transmembrane region" description="Helical" evidence="1">
    <location>
        <begin position="21"/>
        <end position="44"/>
    </location>
</feature>
<organism evidence="2 3">
    <name type="scientific">Orbilia brochopaga</name>
    <dbReference type="NCBI Taxonomy" id="3140254"/>
    <lineage>
        <taxon>Eukaryota</taxon>
        <taxon>Fungi</taxon>
        <taxon>Dikarya</taxon>
        <taxon>Ascomycota</taxon>
        <taxon>Pezizomycotina</taxon>
        <taxon>Orbiliomycetes</taxon>
        <taxon>Orbiliales</taxon>
        <taxon>Orbiliaceae</taxon>
        <taxon>Orbilia</taxon>
    </lineage>
</organism>
<dbReference type="Proteomes" id="UP001375240">
    <property type="component" value="Unassembled WGS sequence"/>
</dbReference>
<sequence length="200" mass="21923">MGRCVQLSPLSMDASAAKIKLYISAIAVYALCFGAGLVHSWMLLLTFSGDGGESTLTAFYQQLGSNGTQRYQGIPTSSNTCIDSWSDINYVNQQYNSGSRDPQEAPDTLIKYSFSDGGYNPRTYQLYLYNDTVCEGLTPEPGSDEALDQDKNKANAVYDLSGLAGTRVKNGRQVRSFYVDIRTPRLLYGVSDEMDGQPLS</sequence>
<keyword evidence="1" id="KW-0472">Membrane</keyword>
<accession>A0AAV9URE8</accession>
<gene>
    <name evidence="2" type="ORF">TWF696_007467</name>
</gene>
<evidence type="ECO:0000256" key="1">
    <source>
        <dbReference type="SAM" id="Phobius"/>
    </source>
</evidence>
<name>A0AAV9URE8_9PEZI</name>
<proteinExistence type="predicted"/>
<evidence type="ECO:0000313" key="2">
    <source>
        <dbReference type="EMBL" id="KAK6343806.1"/>
    </source>
</evidence>
<protein>
    <submittedName>
        <fullName evidence="2">Uncharacterized protein</fullName>
    </submittedName>
</protein>
<keyword evidence="1" id="KW-0812">Transmembrane</keyword>
<comment type="caution">
    <text evidence="2">The sequence shown here is derived from an EMBL/GenBank/DDBJ whole genome shotgun (WGS) entry which is preliminary data.</text>
</comment>
<evidence type="ECO:0000313" key="3">
    <source>
        <dbReference type="Proteomes" id="UP001375240"/>
    </source>
</evidence>
<dbReference type="AlphaFoldDB" id="A0AAV9URE8"/>
<dbReference type="EMBL" id="JAVHNQ010000006">
    <property type="protein sequence ID" value="KAK6343806.1"/>
    <property type="molecule type" value="Genomic_DNA"/>
</dbReference>
<keyword evidence="3" id="KW-1185">Reference proteome</keyword>